<comment type="caution">
    <text evidence="3">The sequence shown here is derived from an EMBL/GenBank/DDBJ whole genome shotgun (WGS) entry which is preliminary data.</text>
</comment>
<evidence type="ECO:0000259" key="2">
    <source>
        <dbReference type="Pfam" id="PF20243"/>
    </source>
</evidence>
<protein>
    <recommendedName>
        <fullName evidence="2">Copper-binding protein MbnP-like domain-containing protein</fullName>
    </recommendedName>
</protein>
<feature type="domain" description="Copper-binding protein MbnP-like" evidence="2">
    <location>
        <begin position="37"/>
        <end position="230"/>
    </location>
</feature>
<sequence length="263" mass="28107">MKLLSTALLLSGLAVASCSFSSCQDKNNTDDPTPEVGEMDLEFDHVVGSQALVLDAATYTNAAGNPFTVSLFNYYVSNIKLTKADGTEWAEPESYHLVKENEAATQKVTLKQIPAGTYTKLTFTIGVDSARNVAGAQTGALDPSHGMFWTWNTGYIFTKLEGRSAQASGNGGLTFHVGGFRAPNNTIRTVSPALPNGTPLYIRADHAPEVHLKVNVLGMFNGPTAASNIDFRTLSNTMGGAQSVKVANNYAAGMFRIDHVHTN</sequence>
<proteinExistence type="predicted"/>
<feature type="signal peptide" evidence="1">
    <location>
        <begin position="1"/>
        <end position="16"/>
    </location>
</feature>
<reference evidence="4" key="1">
    <citation type="journal article" date="2019" name="Int. J. Syst. Evol. Microbiol.">
        <title>The Global Catalogue of Microorganisms (GCM) 10K type strain sequencing project: providing services to taxonomists for standard genome sequencing and annotation.</title>
        <authorList>
            <consortium name="The Broad Institute Genomics Platform"/>
            <consortium name="The Broad Institute Genome Sequencing Center for Infectious Disease"/>
            <person name="Wu L."/>
            <person name="Ma J."/>
        </authorList>
    </citation>
    <scope>NUCLEOTIDE SEQUENCE [LARGE SCALE GENOMIC DNA]</scope>
    <source>
        <strain evidence="4">CGMCC 1.12990</strain>
    </source>
</reference>
<dbReference type="EMBL" id="BMGS01000004">
    <property type="protein sequence ID" value="GGG40807.1"/>
    <property type="molecule type" value="Genomic_DNA"/>
</dbReference>
<keyword evidence="1" id="KW-0732">Signal</keyword>
<dbReference type="RefSeq" id="WP_188557337.1">
    <property type="nucleotide sequence ID" value="NZ_BMGS01000004.1"/>
</dbReference>
<dbReference type="Proteomes" id="UP000601361">
    <property type="component" value="Unassembled WGS sequence"/>
</dbReference>
<evidence type="ECO:0000313" key="3">
    <source>
        <dbReference type="EMBL" id="GGG40807.1"/>
    </source>
</evidence>
<dbReference type="Pfam" id="PF20243">
    <property type="entry name" value="MbnP"/>
    <property type="match status" value="1"/>
</dbReference>
<name>A0ABQ1WTD5_9BACT</name>
<dbReference type="PROSITE" id="PS51257">
    <property type="entry name" value="PROKAR_LIPOPROTEIN"/>
    <property type="match status" value="1"/>
</dbReference>
<accession>A0ABQ1WTD5</accession>
<gene>
    <name evidence="3" type="ORF">GCM10011378_16350</name>
</gene>
<keyword evidence="4" id="KW-1185">Reference proteome</keyword>
<evidence type="ECO:0000256" key="1">
    <source>
        <dbReference type="SAM" id="SignalP"/>
    </source>
</evidence>
<evidence type="ECO:0000313" key="4">
    <source>
        <dbReference type="Proteomes" id="UP000601361"/>
    </source>
</evidence>
<dbReference type="InterPro" id="IPR046863">
    <property type="entry name" value="MbnP-like_dom"/>
</dbReference>
<feature type="chain" id="PRO_5046612698" description="Copper-binding protein MbnP-like domain-containing protein" evidence="1">
    <location>
        <begin position="17"/>
        <end position="263"/>
    </location>
</feature>
<organism evidence="3 4">
    <name type="scientific">Hymenobacter glacieicola</name>
    <dbReference type="NCBI Taxonomy" id="1562124"/>
    <lineage>
        <taxon>Bacteria</taxon>
        <taxon>Pseudomonadati</taxon>
        <taxon>Bacteroidota</taxon>
        <taxon>Cytophagia</taxon>
        <taxon>Cytophagales</taxon>
        <taxon>Hymenobacteraceae</taxon>
        <taxon>Hymenobacter</taxon>
    </lineage>
</organism>